<dbReference type="EMBL" id="FAOP01000002">
    <property type="protein sequence ID" value="CUU01793.1"/>
    <property type="molecule type" value="Genomic_DNA"/>
</dbReference>
<accession>A0A0P1LII2</accession>
<reference evidence="2 3" key="1">
    <citation type="submission" date="2015-11" db="EMBL/GenBank/DDBJ databases">
        <authorList>
            <person name="Zhang Y."/>
            <person name="Guo Z."/>
        </authorList>
    </citation>
    <scope>NUCLEOTIDE SEQUENCE [LARGE SCALE GENOMIC DNA]</scope>
    <source>
        <strain evidence="2">JGI-4</strain>
    </source>
</reference>
<gene>
    <name evidence="2" type="ORF">JGI4_00366</name>
</gene>
<accession>A0A0P1MGY1</accession>
<accession>A0A0N7MUU5</accession>
<name>A0A0P1LAM6_9BACT</name>
<feature type="transmembrane region" description="Helical" evidence="1">
    <location>
        <begin position="76"/>
        <end position="102"/>
    </location>
</feature>
<evidence type="ECO:0000313" key="3">
    <source>
        <dbReference type="Proteomes" id="UP000182011"/>
    </source>
</evidence>
<dbReference type="Proteomes" id="UP000182011">
    <property type="component" value="Unassembled WGS sequence"/>
</dbReference>
<organism evidence="2 3">
    <name type="scientific">Candidatus Kryptonium thompsonii</name>
    <dbReference type="NCBI Taxonomy" id="1633631"/>
    <lineage>
        <taxon>Bacteria</taxon>
        <taxon>Pseudomonadati</taxon>
        <taxon>Candidatus Kryptoniota</taxon>
        <taxon>Candidatus Kryptonium</taxon>
    </lineage>
</organism>
<dbReference type="OrthoDB" id="9811380at2"/>
<evidence type="ECO:0000256" key="1">
    <source>
        <dbReference type="SAM" id="Phobius"/>
    </source>
</evidence>
<keyword evidence="1" id="KW-0472">Membrane</keyword>
<protein>
    <submittedName>
        <fullName evidence="2">Putative membrane protein</fullName>
    </submittedName>
</protein>
<accession>A0A0P1P410</accession>
<evidence type="ECO:0000313" key="2">
    <source>
        <dbReference type="EMBL" id="CUU01793.1"/>
    </source>
</evidence>
<dbReference type="AlphaFoldDB" id="A0A0P1LAM6"/>
<dbReference type="RefSeq" id="WP_075426161.1">
    <property type="nucleotide sequence ID" value="NZ_CZVJ01000080.1"/>
</dbReference>
<accession>A0A0S4MVH6</accession>
<keyword evidence="1" id="KW-0812">Transmembrane</keyword>
<sequence>MIKILPNINAIFNLLSLLFLSLGFLSIRRKHVKRHKIFMLSAFVSSTLFLISYLVYHYNAGVTRFQGQGMWRLIYFSILSSHTFLAVLALPMAVITLILALLGRFDKHPKVARITLPIWMYVSLTGVLIYLMLYHFFS</sequence>
<proteinExistence type="predicted"/>
<accession>A0A0P1MIF0</accession>
<dbReference type="STRING" id="1633631.GCA_001442925_00368"/>
<feature type="transmembrane region" description="Helical" evidence="1">
    <location>
        <begin position="37"/>
        <end position="56"/>
    </location>
</feature>
<dbReference type="InterPro" id="IPR007352">
    <property type="entry name" value="DUF420"/>
</dbReference>
<dbReference type="PANTHER" id="PTHR37692:SF1">
    <property type="entry name" value="DUF420 DOMAIN-CONTAINING PROTEIN"/>
    <property type="match status" value="1"/>
</dbReference>
<feature type="transmembrane region" description="Helical" evidence="1">
    <location>
        <begin position="6"/>
        <end position="25"/>
    </location>
</feature>
<accession>A0A0N7MQN0</accession>
<keyword evidence="1" id="KW-1133">Transmembrane helix</keyword>
<accession>A0A0P1LAM6</accession>
<dbReference type="PANTHER" id="PTHR37692">
    <property type="entry name" value="HYPOTHETICAL MEMBRANE SPANNING PROTEIN"/>
    <property type="match status" value="1"/>
</dbReference>
<accession>A0A0P1NUZ9</accession>
<dbReference type="Pfam" id="PF04238">
    <property type="entry name" value="DUF420"/>
    <property type="match status" value="1"/>
</dbReference>
<feature type="transmembrane region" description="Helical" evidence="1">
    <location>
        <begin position="114"/>
        <end position="137"/>
    </location>
</feature>